<evidence type="ECO:0000313" key="3">
    <source>
        <dbReference type="EMBL" id="KAK8921164.1"/>
    </source>
</evidence>
<feature type="transmembrane region" description="Helical" evidence="2">
    <location>
        <begin position="12"/>
        <end position="29"/>
    </location>
</feature>
<comment type="caution">
    <text evidence="3">The sequence shown here is derived from an EMBL/GenBank/DDBJ whole genome shotgun (WGS) entry which is preliminary data.</text>
</comment>
<keyword evidence="2" id="KW-0812">Transmembrane</keyword>
<sequence>MCSPIISHEDLRAYLNTFGIFGSLFPRIVAPLTSRNCRSEIALLHSLTPTVIVVLHSVLGSLRTRIHRRIPGTTNHKSQFAEKLHRSRGGMSHPSRTSLHARLAFERPKMFEAEENRRALHEKFQLLEVLCLIEVSSPSVKGEVSSPSVQSVVARERTKCISMETQELILLIPDRMKMNTANILKAAREYEKSGEEKLLPLLISSVDIDYTVLLAFPFFKQHPEF</sequence>
<protein>
    <submittedName>
        <fullName evidence="3">Uncharacterized protein</fullName>
    </submittedName>
</protein>
<gene>
    <name evidence="3" type="ORF">KSP39_PZI019938</name>
</gene>
<evidence type="ECO:0000256" key="1">
    <source>
        <dbReference type="SAM" id="MobiDB-lite"/>
    </source>
</evidence>
<keyword evidence="2" id="KW-0472">Membrane</keyword>
<feature type="region of interest" description="Disordered" evidence="1">
    <location>
        <begin position="73"/>
        <end position="97"/>
    </location>
</feature>
<evidence type="ECO:0000256" key="2">
    <source>
        <dbReference type="SAM" id="Phobius"/>
    </source>
</evidence>
<keyword evidence="4" id="KW-1185">Reference proteome</keyword>
<organism evidence="3 4">
    <name type="scientific">Platanthera zijinensis</name>
    <dbReference type="NCBI Taxonomy" id="2320716"/>
    <lineage>
        <taxon>Eukaryota</taxon>
        <taxon>Viridiplantae</taxon>
        <taxon>Streptophyta</taxon>
        <taxon>Embryophyta</taxon>
        <taxon>Tracheophyta</taxon>
        <taxon>Spermatophyta</taxon>
        <taxon>Magnoliopsida</taxon>
        <taxon>Liliopsida</taxon>
        <taxon>Asparagales</taxon>
        <taxon>Orchidaceae</taxon>
        <taxon>Orchidoideae</taxon>
        <taxon>Orchideae</taxon>
        <taxon>Orchidinae</taxon>
        <taxon>Platanthera</taxon>
    </lineage>
</organism>
<accession>A0AAP0AZ82</accession>
<dbReference type="EMBL" id="JBBWWQ010000018">
    <property type="protein sequence ID" value="KAK8921164.1"/>
    <property type="molecule type" value="Genomic_DNA"/>
</dbReference>
<evidence type="ECO:0000313" key="4">
    <source>
        <dbReference type="Proteomes" id="UP001418222"/>
    </source>
</evidence>
<name>A0AAP0AZ82_9ASPA</name>
<feature type="transmembrane region" description="Helical" evidence="2">
    <location>
        <begin position="41"/>
        <end position="59"/>
    </location>
</feature>
<proteinExistence type="predicted"/>
<dbReference type="Proteomes" id="UP001418222">
    <property type="component" value="Unassembled WGS sequence"/>
</dbReference>
<reference evidence="3 4" key="1">
    <citation type="journal article" date="2022" name="Nat. Plants">
        <title>Genomes of leafy and leafless Platanthera orchids illuminate the evolution of mycoheterotrophy.</title>
        <authorList>
            <person name="Li M.H."/>
            <person name="Liu K.W."/>
            <person name="Li Z."/>
            <person name="Lu H.C."/>
            <person name="Ye Q.L."/>
            <person name="Zhang D."/>
            <person name="Wang J.Y."/>
            <person name="Li Y.F."/>
            <person name="Zhong Z.M."/>
            <person name="Liu X."/>
            <person name="Yu X."/>
            <person name="Liu D.K."/>
            <person name="Tu X.D."/>
            <person name="Liu B."/>
            <person name="Hao Y."/>
            <person name="Liao X.Y."/>
            <person name="Jiang Y.T."/>
            <person name="Sun W.H."/>
            <person name="Chen J."/>
            <person name="Chen Y.Q."/>
            <person name="Ai Y."/>
            <person name="Zhai J.W."/>
            <person name="Wu S.S."/>
            <person name="Zhou Z."/>
            <person name="Hsiao Y.Y."/>
            <person name="Wu W.L."/>
            <person name="Chen Y.Y."/>
            <person name="Lin Y.F."/>
            <person name="Hsu J.L."/>
            <person name="Li C.Y."/>
            <person name="Wang Z.W."/>
            <person name="Zhao X."/>
            <person name="Zhong W.Y."/>
            <person name="Ma X.K."/>
            <person name="Ma L."/>
            <person name="Huang J."/>
            <person name="Chen G.Z."/>
            <person name="Huang M.Z."/>
            <person name="Huang L."/>
            <person name="Peng D.H."/>
            <person name="Luo Y.B."/>
            <person name="Zou S.Q."/>
            <person name="Chen S.P."/>
            <person name="Lan S."/>
            <person name="Tsai W.C."/>
            <person name="Van de Peer Y."/>
            <person name="Liu Z.J."/>
        </authorList>
    </citation>
    <scope>NUCLEOTIDE SEQUENCE [LARGE SCALE GENOMIC DNA]</scope>
    <source>
        <strain evidence="3">Lor287</strain>
    </source>
</reference>
<keyword evidence="2" id="KW-1133">Transmembrane helix</keyword>
<dbReference type="AlphaFoldDB" id="A0AAP0AZ82"/>